<evidence type="ECO:0000256" key="1">
    <source>
        <dbReference type="ARBA" id="ARBA00009660"/>
    </source>
</evidence>
<keyword evidence="10" id="KW-1185">Reference proteome</keyword>
<comment type="similarity">
    <text evidence="1 6">Belongs to the truncated hemoglobin family. Group I subfamily.</text>
</comment>
<evidence type="ECO:0000256" key="7">
    <source>
        <dbReference type="PIRSR" id="PIRSR002030-1"/>
    </source>
</evidence>
<reference evidence="9 10" key="1">
    <citation type="submission" date="2018-03" db="EMBL/GenBank/DDBJ databases">
        <title>Genomic Encyclopedia of Type Strains, Phase III (KMG-III): the genomes of soil and plant-associated and newly described type strains.</title>
        <authorList>
            <person name="Whitman W."/>
        </authorList>
    </citation>
    <scope>NUCLEOTIDE SEQUENCE [LARGE SCALE GENOMIC DNA]</scope>
    <source>
        <strain evidence="9 10">CGMCC 4.7104</strain>
    </source>
</reference>
<dbReference type="InterPro" id="IPR016339">
    <property type="entry name" value="Hemoglobin_trunc_I"/>
</dbReference>
<dbReference type="GO" id="GO:0020037">
    <property type="term" value="F:heme binding"/>
    <property type="evidence" value="ECO:0007669"/>
    <property type="project" value="InterPro"/>
</dbReference>
<dbReference type="AlphaFoldDB" id="A0A2T0M259"/>
<keyword evidence="2 6" id="KW-0813">Transport</keyword>
<evidence type="ECO:0000313" key="9">
    <source>
        <dbReference type="EMBL" id="PRX50838.1"/>
    </source>
</evidence>
<dbReference type="Gene3D" id="1.10.490.10">
    <property type="entry name" value="Globins"/>
    <property type="match status" value="1"/>
</dbReference>
<dbReference type="InterPro" id="IPR001486">
    <property type="entry name" value="Hemoglobin_trunc"/>
</dbReference>
<keyword evidence="3 6" id="KW-0349">Heme</keyword>
<dbReference type="InterPro" id="IPR012292">
    <property type="entry name" value="Globin/Proto"/>
</dbReference>
<dbReference type="PIRSF" id="PIRSF002030">
    <property type="entry name" value="Globin_Protozoa/Cyanobacteria"/>
    <property type="match status" value="1"/>
</dbReference>
<dbReference type="SUPFAM" id="SSF46458">
    <property type="entry name" value="Globin-like"/>
    <property type="match status" value="1"/>
</dbReference>
<keyword evidence="6" id="KW-0561">Oxygen transport</keyword>
<dbReference type="OrthoDB" id="9798157at2"/>
<evidence type="ECO:0000256" key="4">
    <source>
        <dbReference type="ARBA" id="ARBA00022723"/>
    </source>
</evidence>
<accession>A0A2T0M259</accession>
<feature type="binding site" description="distal binding residue" evidence="8">
    <location>
        <position position="46"/>
    </location>
    <ligand>
        <name>heme</name>
        <dbReference type="ChEBI" id="CHEBI:30413"/>
    </ligand>
    <ligandPart>
        <name>Fe</name>
        <dbReference type="ChEBI" id="CHEBI:18248"/>
    </ligandPart>
</feature>
<evidence type="ECO:0000256" key="8">
    <source>
        <dbReference type="PIRSR" id="PIRSR601486-1"/>
    </source>
</evidence>
<dbReference type="GO" id="GO:0005344">
    <property type="term" value="F:oxygen carrier activity"/>
    <property type="evidence" value="ECO:0007669"/>
    <property type="project" value="UniProtKB-UniRule"/>
</dbReference>
<feature type="binding site" description="proximal binding residue" evidence="7">
    <location>
        <position position="70"/>
    </location>
    <ligand>
        <name>heme</name>
        <dbReference type="ChEBI" id="CHEBI:30413"/>
    </ligand>
    <ligandPart>
        <name>Fe</name>
        <dbReference type="ChEBI" id="CHEBI:18248"/>
    </ligandPart>
</feature>
<proteinExistence type="inferred from homology"/>
<dbReference type="Pfam" id="PF01152">
    <property type="entry name" value="Bac_globin"/>
    <property type="match status" value="1"/>
</dbReference>
<evidence type="ECO:0000256" key="3">
    <source>
        <dbReference type="ARBA" id="ARBA00022617"/>
    </source>
</evidence>
<evidence type="ECO:0000256" key="6">
    <source>
        <dbReference type="PIRNR" id="PIRNR002030"/>
    </source>
</evidence>
<dbReference type="Proteomes" id="UP000238312">
    <property type="component" value="Unassembled WGS sequence"/>
</dbReference>
<dbReference type="InterPro" id="IPR009050">
    <property type="entry name" value="Globin-like_sf"/>
</dbReference>
<dbReference type="CDD" id="cd00454">
    <property type="entry name" value="TrHb1_N"/>
    <property type="match status" value="1"/>
</dbReference>
<comment type="caution">
    <text evidence="9">The sequence shown here is derived from an EMBL/GenBank/DDBJ whole genome shotgun (WGS) entry which is preliminary data.</text>
</comment>
<name>A0A2T0M259_9ACTN</name>
<organism evidence="9 10">
    <name type="scientific">Nonomuraea fuscirosea</name>
    <dbReference type="NCBI Taxonomy" id="1291556"/>
    <lineage>
        <taxon>Bacteria</taxon>
        <taxon>Bacillati</taxon>
        <taxon>Actinomycetota</taxon>
        <taxon>Actinomycetes</taxon>
        <taxon>Streptosporangiales</taxon>
        <taxon>Streptosporangiaceae</taxon>
        <taxon>Nonomuraea</taxon>
    </lineage>
</organism>
<evidence type="ECO:0000313" key="10">
    <source>
        <dbReference type="Proteomes" id="UP000238312"/>
    </source>
</evidence>
<evidence type="ECO:0000256" key="5">
    <source>
        <dbReference type="ARBA" id="ARBA00023004"/>
    </source>
</evidence>
<evidence type="ECO:0000256" key="2">
    <source>
        <dbReference type="ARBA" id="ARBA00022448"/>
    </source>
</evidence>
<gene>
    <name evidence="9" type="ORF">B0I32_13668</name>
</gene>
<sequence length="123" mass="12739">MASIFDQIGGASAVSAVVDEFYQRVLADPALAGYFTGTDLDKLKAHQRSFVAAALRGPQEYRGRTMGEAHAGLAITAEAFDTVVGHLAGALTHCGVPPETITTIAAALAPLRDQIVDDQASAA</sequence>
<comment type="cofactor">
    <cofactor evidence="7">
        <name>heme</name>
        <dbReference type="ChEBI" id="CHEBI:30413"/>
    </cofactor>
    <text evidence="7">Binds 1 heme group per subunit.</text>
</comment>
<keyword evidence="4 6" id="KW-0479">Metal-binding</keyword>
<dbReference type="EMBL" id="PVNG01000036">
    <property type="protein sequence ID" value="PRX50838.1"/>
    <property type="molecule type" value="Genomic_DNA"/>
</dbReference>
<dbReference type="GO" id="GO:0019825">
    <property type="term" value="F:oxygen binding"/>
    <property type="evidence" value="ECO:0007669"/>
    <property type="project" value="InterPro"/>
</dbReference>
<keyword evidence="5 6" id="KW-0408">Iron</keyword>
<dbReference type="GO" id="GO:0046872">
    <property type="term" value="F:metal ion binding"/>
    <property type="evidence" value="ECO:0007669"/>
    <property type="project" value="UniProtKB-UniRule"/>
</dbReference>
<protein>
    <recommendedName>
        <fullName evidence="6">Group 1 truncated hemoglobin</fullName>
    </recommendedName>
</protein>
<dbReference type="RefSeq" id="WP_106252514.1">
    <property type="nucleotide sequence ID" value="NZ_PVNG01000036.1"/>
</dbReference>